<reference evidence="1 3" key="1">
    <citation type="journal article" date="2011" name="Nature">
        <title>The Medicago genome provides insight into the evolution of rhizobial symbioses.</title>
        <authorList>
            <person name="Young N.D."/>
            <person name="Debelle F."/>
            <person name="Oldroyd G.E."/>
            <person name="Geurts R."/>
            <person name="Cannon S.B."/>
            <person name="Udvardi M.K."/>
            <person name="Benedito V.A."/>
            <person name="Mayer K.F."/>
            <person name="Gouzy J."/>
            <person name="Schoof H."/>
            <person name="Van de Peer Y."/>
            <person name="Proost S."/>
            <person name="Cook D.R."/>
            <person name="Meyers B.C."/>
            <person name="Spannagl M."/>
            <person name="Cheung F."/>
            <person name="De Mita S."/>
            <person name="Krishnakumar V."/>
            <person name="Gundlach H."/>
            <person name="Zhou S."/>
            <person name="Mudge J."/>
            <person name="Bharti A.K."/>
            <person name="Murray J.D."/>
            <person name="Naoumkina M.A."/>
            <person name="Rosen B."/>
            <person name="Silverstein K.A."/>
            <person name="Tang H."/>
            <person name="Rombauts S."/>
            <person name="Zhao P.X."/>
            <person name="Zhou P."/>
            <person name="Barbe V."/>
            <person name="Bardou P."/>
            <person name="Bechner M."/>
            <person name="Bellec A."/>
            <person name="Berger A."/>
            <person name="Berges H."/>
            <person name="Bidwell S."/>
            <person name="Bisseling T."/>
            <person name="Choisne N."/>
            <person name="Couloux A."/>
            <person name="Denny R."/>
            <person name="Deshpande S."/>
            <person name="Dai X."/>
            <person name="Doyle J.J."/>
            <person name="Dudez A.M."/>
            <person name="Farmer A.D."/>
            <person name="Fouteau S."/>
            <person name="Franken C."/>
            <person name="Gibelin C."/>
            <person name="Gish J."/>
            <person name="Goldstein S."/>
            <person name="Gonzalez A.J."/>
            <person name="Green P.J."/>
            <person name="Hallab A."/>
            <person name="Hartog M."/>
            <person name="Hua A."/>
            <person name="Humphray S.J."/>
            <person name="Jeong D.H."/>
            <person name="Jing Y."/>
            <person name="Jocker A."/>
            <person name="Kenton S.M."/>
            <person name="Kim D.J."/>
            <person name="Klee K."/>
            <person name="Lai H."/>
            <person name="Lang C."/>
            <person name="Lin S."/>
            <person name="Macmil S.L."/>
            <person name="Magdelenat G."/>
            <person name="Matthews L."/>
            <person name="McCorrison J."/>
            <person name="Monaghan E.L."/>
            <person name="Mun J.H."/>
            <person name="Najar F.Z."/>
            <person name="Nicholson C."/>
            <person name="Noirot C."/>
            <person name="O'Bleness M."/>
            <person name="Paule C.R."/>
            <person name="Poulain J."/>
            <person name="Prion F."/>
            <person name="Qin B."/>
            <person name="Qu C."/>
            <person name="Retzel E.F."/>
            <person name="Riddle C."/>
            <person name="Sallet E."/>
            <person name="Samain S."/>
            <person name="Samson N."/>
            <person name="Sanders I."/>
            <person name="Saurat O."/>
            <person name="Scarpelli C."/>
            <person name="Schiex T."/>
            <person name="Segurens B."/>
            <person name="Severin A.J."/>
            <person name="Sherrier D.J."/>
            <person name="Shi R."/>
            <person name="Sims S."/>
            <person name="Singer S.R."/>
            <person name="Sinharoy S."/>
            <person name="Sterck L."/>
            <person name="Viollet A."/>
            <person name="Wang B.B."/>
            <person name="Wang K."/>
            <person name="Wang M."/>
            <person name="Wang X."/>
            <person name="Warfsmann J."/>
            <person name="Weissenbach J."/>
            <person name="White D.D."/>
            <person name="White J.D."/>
            <person name="Wiley G.B."/>
            <person name="Wincker P."/>
            <person name="Xing Y."/>
            <person name="Yang L."/>
            <person name="Yao Z."/>
            <person name="Ying F."/>
            <person name="Zhai J."/>
            <person name="Zhou L."/>
            <person name="Zuber A."/>
            <person name="Denarie J."/>
            <person name="Dixon R.A."/>
            <person name="May G.D."/>
            <person name="Schwartz D.C."/>
            <person name="Rogers J."/>
            <person name="Quetier F."/>
            <person name="Town C.D."/>
            <person name="Roe B.A."/>
        </authorList>
    </citation>
    <scope>NUCLEOTIDE SEQUENCE [LARGE SCALE GENOMIC DNA]</scope>
    <source>
        <strain evidence="1">A17</strain>
        <strain evidence="2 3">cv. Jemalong A17</strain>
    </source>
</reference>
<gene>
    <name evidence="1" type="ordered locus">MTR_5g078070</name>
</gene>
<sequence>MKIAASDETSPIKSHPRSIYLDLKLISSNSWSCKGLVLIFSAVVHTLFKPAPSNKLQNRSPNTPPLTPNSFLNSIKFYKLYEINLD</sequence>
<reference evidence="1 3" key="2">
    <citation type="journal article" date="2014" name="BMC Genomics">
        <title>An improved genome release (version Mt4.0) for the model legume Medicago truncatula.</title>
        <authorList>
            <person name="Tang H."/>
            <person name="Krishnakumar V."/>
            <person name="Bidwell S."/>
            <person name="Rosen B."/>
            <person name="Chan A."/>
            <person name="Zhou S."/>
            <person name="Gentzbittel L."/>
            <person name="Childs K.L."/>
            <person name="Yandell M."/>
            <person name="Gundlach H."/>
            <person name="Mayer K.F."/>
            <person name="Schwartz D.C."/>
            <person name="Town C.D."/>
        </authorList>
    </citation>
    <scope>GENOME REANNOTATION</scope>
    <source>
        <strain evidence="2 3">cv. Jemalong A17</strain>
    </source>
</reference>
<protein>
    <submittedName>
        <fullName evidence="1 2">Uncharacterized protein</fullName>
    </submittedName>
</protein>
<proteinExistence type="predicted"/>
<name>G7KG43_MEDTR</name>
<accession>G7KG43</accession>
<dbReference type="EnsemblPlants" id="AES99230">
    <property type="protein sequence ID" value="AES99230"/>
    <property type="gene ID" value="MTR_5g078070"/>
</dbReference>
<organism evidence="1 3">
    <name type="scientific">Medicago truncatula</name>
    <name type="common">Barrel medic</name>
    <name type="synonym">Medicago tribuloides</name>
    <dbReference type="NCBI Taxonomy" id="3880"/>
    <lineage>
        <taxon>Eukaryota</taxon>
        <taxon>Viridiplantae</taxon>
        <taxon>Streptophyta</taxon>
        <taxon>Embryophyta</taxon>
        <taxon>Tracheophyta</taxon>
        <taxon>Spermatophyta</taxon>
        <taxon>Magnoliopsida</taxon>
        <taxon>eudicotyledons</taxon>
        <taxon>Gunneridae</taxon>
        <taxon>Pentapetalae</taxon>
        <taxon>rosids</taxon>
        <taxon>fabids</taxon>
        <taxon>Fabales</taxon>
        <taxon>Fabaceae</taxon>
        <taxon>Papilionoideae</taxon>
        <taxon>50 kb inversion clade</taxon>
        <taxon>NPAAA clade</taxon>
        <taxon>Hologalegina</taxon>
        <taxon>IRL clade</taxon>
        <taxon>Trifolieae</taxon>
        <taxon>Medicago</taxon>
    </lineage>
</organism>
<dbReference type="PaxDb" id="3880-AES99230"/>
<reference evidence="2" key="3">
    <citation type="submission" date="2015-04" db="UniProtKB">
        <authorList>
            <consortium name="EnsemblPlants"/>
        </authorList>
    </citation>
    <scope>IDENTIFICATION</scope>
    <source>
        <strain evidence="2">cv. Jemalong A17</strain>
    </source>
</reference>
<dbReference type="Proteomes" id="UP000002051">
    <property type="component" value="Chromosome 5"/>
</dbReference>
<evidence type="ECO:0000313" key="2">
    <source>
        <dbReference type="EnsemblPlants" id="AES99230"/>
    </source>
</evidence>
<keyword evidence="3" id="KW-1185">Reference proteome</keyword>
<dbReference type="EMBL" id="CM001221">
    <property type="protein sequence ID" value="AES99230.1"/>
    <property type="molecule type" value="Genomic_DNA"/>
</dbReference>
<evidence type="ECO:0000313" key="1">
    <source>
        <dbReference type="EMBL" id="AES99230.1"/>
    </source>
</evidence>
<dbReference type="HOGENOM" id="CLU_2501347_0_0_1"/>
<evidence type="ECO:0000313" key="3">
    <source>
        <dbReference type="Proteomes" id="UP000002051"/>
    </source>
</evidence>
<dbReference type="AlphaFoldDB" id="G7KG43"/>